<protein>
    <submittedName>
        <fullName evidence="3">Glycosyltransferase family 4 protein</fullName>
    </submittedName>
</protein>
<dbReference type="Pfam" id="PF00534">
    <property type="entry name" value="Glycos_transf_1"/>
    <property type="match status" value="1"/>
</dbReference>
<reference evidence="3" key="1">
    <citation type="submission" date="2022-01" db="EMBL/GenBank/DDBJ databases">
        <title>Genome sequencing of Zunongwangia sp. M21534 genome.</title>
        <authorList>
            <person name="Chen Y."/>
            <person name="Dong C."/>
            <person name="Shao Z."/>
        </authorList>
    </citation>
    <scope>NUCLEOTIDE SEQUENCE</scope>
    <source>
        <strain evidence="3">MCCC M21534</strain>
    </source>
</reference>
<organism evidence="3 4">
    <name type="scientific">Zunongwangia pacifica</name>
    <dbReference type="NCBI Taxonomy" id="2911062"/>
    <lineage>
        <taxon>Bacteria</taxon>
        <taxon>Pseudomonadati</taxon>
        <taxon>Bacteroidota</taxon>
        <taxon>Flavobacteriia</taxon>
        <taxon>Flavobacteriales</taxon>
        <taxon>Flavobacteriaceae</taxon>
        <taxon>Zunongwangia</taxon>
    </lineage>
</organism>
<gene>
    <name evidence="3" type="ORF">L1967_06055</name>
</gene>
<dbReference type="Gene3D" id="3.40.50.2000">
    <property type="entry name" value="Glycogen Phosphorylase B"/>
    <property type="match status" value="2"/>
</dbReference>
<dbReference type="RefSeq" id="WP_249600832.1">
    <property type="nucleotide sequence ID" value="NZ_JAKHSK010000006.1"/>
</dbReference>
<evidence type="ECO:0000313" key="4">
    <source>
        <dbReference type="Proteomes" id="UP001139521"/>
    </source>
</evidence>
<evidence type="ECO:0000256" key="1">
    <source>
        <dbReference type="ARBA" id="ARBA00022679"/>
    </source>
</evidence>
<dbReference type="Proteomes" id="UP001139521">
    <property type="component" value="Unassembled WGS sequence"/>
</dbReference>
<dbReference type="EMBL" id="JAKHSK010000006">
    <property type="protein sequence ID" value="MCL6217857.1"/>
    <property type="molecule type" value="Genomic_DNA"/>
</dbReference>
<dbReference type="PANTHER" id="PTHR46401">
    <property type="entry name" value="GLYCOSYLTRANSFERASE WBBK-RELATED"/>
    <property type="match status" value="1"/>
</dbReference>
<feature type="domain" description="Glycosyl transferase family 1" evidence="2">
    <location>
        <begin position="190"/>
        <end position="312"/>
    </location>
</feature>
<sequence>MTKLTGSKSCRMKKVFLETHNLKNLNTGFGQFNLHLAKALNDESEFLNDHEVILNCSNTDAKREIGSKLSYNNYSPLSRYPFFRIKRKFDLWHSVNQNTKIEPFSNQIPYLLTVHDINFMEEKKGKSLDSKIKLFKEKLNRSSALVYISEYTKQQTHRHFDVPNIPEYIIYNGNPITNNNLVITETGYNQKESMRPFIFTIGQVDQKKNMHTLVDMIKYLKGINLIIAGGLKSEYADKLKLKIKEEKLEERVFLVGRINEEDKIFYYKNCMAFAFPSLREGFGLPVIEAMAFGKPVFLSNLSSLPEIGGNHSFYWENFDPRYMANVFEDGMSRYDDNQKQYISAYIEHAKSFSWEKAAKEYIKVYSSILEGSSI</sequence>
<dbReference type="CDD" id="cd03809">
    <property type="entry name" value="GT4_MtfB-like"/>
    <property type="match status" value="1"/>
</dbReference>
<dbReference type="PANTHER" id="PTHR46401:SF2">
    <property type="entry name" value="GLYCOSYLTRANSFERASE WBBK-RELATED"/>
    <property type="match status" value="1"/>
</dbReference>
<comment type="caution">
    <text evidence="3">The sequence shown here is derived from an EMBL/GenBank/DDBJ whole genome shotgun (WGS) entry which is preliminary data.</text>
</comment>
<dbReference type="AlphaFoldDB" id="A0A9X1ZN76"/>
<keyword evidence="4" id="KW-1185">Reference proteome</keyword>
<proteinExistence type="predicted"/>
<accession>A0A9X1ZN76</accession>
<dbReference type="GO" id="GO:0016757">
    <property type="term" value="F:glycosyltransferase activity"/>
    <property type="evidence" value="ECO:0007669"/>
    <property type="project" value="InterPro"/>
</dbReference>
<keyword evidence="1" id="KW-0808">Transferase</keyword>
<dbReference type="InterPro" id="IPR001296">
    <property type="entry name" value="Glyco_trans_1"/>
</dbReference>
<evidence type="ECO:0000313" key="3">
    <source>
        <dbReference type="EMBL" id="MCL6217857.1"/>
    </source>
</evidence>
<name>A0A9X1ZN76_9FLAO</name>
<dbReference type="SUPFAM" id="SSF53756">
    <property type="entry name" value="UDP-Glycosyltransferase/glycogen phosphorylase"/>
    <property type="match status" value="1"/>
</dbReference>
<evidence type="ECO:0000259" key="2">
    <source>
        <dbReference type="Pfam" id="PF00534"/>
    </source>
</evidence>